<sequence length="407" mass="46297">MCISNESLHDSLNKFWDKENVEPSNSLSLLHEEERFCKRHFNDTIRRDDTGRYETDCNAVDGDSSVQSEIHEKLHKLAKNTAYPISGRRLLTQTTGGVSRIERLVKGIRIAIKESCKIEQDSAEKLCVSVKNGSHHFVGRHTNCCDLLKKRDSEKEDLISRFEETKLLYEIKKILDIIVRKAGRVAFNETTNQTEKSEKFTVKKKRWHFPLDAVTLQSWKENRYMNNIRRSKRLNRNTASANKTDQSMAVVQMEEFTMKARSSTPATSISPAPKNGSFVNCTSRFSGRTNEDVNSFIDAVKTYKDCALVSNECSSQKYKKKIKPPSTEDVSPQEDTKLVTGLQSNALNSLPRPEFDQINKRGNGEGSNKTTSFADQMKQWYPHETDPDKTSSDLDGTSSETSDNQDD</sequence>
<feature type="region of interest" description="Disordered" evidence="1">
    <location>
        <begin position="343"/>
        <end position="407"/>
    </location>
</feature>
<protein>
    <submittedName>
        <fullName evidence="2">Uncharacterized protein</fullName>
    </submittedName>
</protein>
<dbReference type="AlphaFoldDB" id="A0A8K0G8C9"/>
<accession>A0A8K0G8C9</accession>
<feature type="compositionally biased region" description="Polar residues" evidence="1">
    <location>
        <begin position="393"/>
        <end position="407"/>
    </location>
</feature>
<dbReference type="Proteomes" id="UP000801492">
    <property type="component" value="Unassembled WGS sequence"/>
</dbReference>
<comment type="caution">
    <text evidence="2">The sequence shown here is derived from an EMBL/GenBank/DDBJ whole genome shotgun (WGS) entry which is preliminary data.</text>
</comment>
<keyword evidence="3" id="KW-1185">Reference proteome</keyword>
<evidence type="ECO:0000256" key="1">
    <source>
        <dbReference type="SAM" id="MobiDB-lite"/>
    </source>
</evidence>
<feature type="compositionally biased region" description="Basic and acidic residues" evidence="1">
    <location>
        <begin position="381"/>
        <end position="392"/>
    </location>
</feature>
<organism evidence="2 3">
    <name type="scientific">Ignelater luminosus</name>
    <name type="common">Cucubano</name>
    <name type="synonym">Pyrophorus luminosus</name>
    <dbReference type="NCBI Taxonomy" id="2038154"/>
    <lineage>
        <taxon>Eukaryota</taxon>
        <taxon>Metazoa</taxon>
        <taxon>Ecdysozoa</taxon>
        <taxon>Arthropoda</taxon>
        <taxon>Hexapoda</taxon>
        <taxon>Insecta</taxon>
        <taxon>Pterygota</taxon>
        <taxon>Neoptera</taxon>
        <taxon>Endopterygota</taxon>
        <taxon>Coleoptera</taxon>
        <taxon>Polyphaga</taxon>
        <taxon>Elateriformia</taxon>
        <taxon>Elateroidea</taxon>
        <taxon>Elateridae</taxon>
        <taxon>Agrypninae</taxon>
        <taxon>Pyrophorini</taxon>
        <taxon>Ignelater</taxon>
    </lineage>
</organism>
<dbReference type="OrthoDB" id="6775954at2759"/>
<reference evidence="2" key="1">
    <citation type="submission" date="2019-08" db="EMBL/GenBank/DDBJ databases">
        <title>The genome of the North American firefly Photinus pyralis.</title>
        <authorList>
            <consortium name="Photinus pyralis genome working group"/>
            <person name="Fallon T.R."/>
            <person name="Sander Lower S.E."/>
            <person name="Weng J.-K."/>
        </authorList>
    </citation>
    <scope>NUCLEOTIDE SEQUENCE</scope>
    <source>
        <strain evidence="2">TRF0915ILg1</strain>
        <tissue evidence="2">Whole body</tissue>
    </source>
</reference>
<gene>
    <name evidence="2" type="ORF">ILUMI_13762</name>
</gene>
<evidence type="ECO:0000313" key="3">
    <source>
        <dbReference type="Proteomes" id="UP000801492"/>
    </source>
</evidence>
<evidence type="ECO:0000313" key="2">
    <source>
        <dbReference type="EMBL" id="KAF2892407.1"/>
    </source>
</evidence>
<dbReference type="EMBL" id="VTPC01008750">
    <property type="protein sequence ID" value="KAF2892407.1"/>
    <property type="molecule type" value="Genomic_DNA"/>
</dbReference>
<name>A0A8K0G8C9_IGNLU</name>
<proteinExistence type="predicted"/>
<feature type="compositionally biased region" description="Basic and acidic residues" evidence="1">
    <location>
        <begin position="353"/>
        <end position="363"/>
    </location>
</feature>